<dbReference type="CDD" id="cd03454">
    <property type="entry name" value="YdeM"/>
    <property type="match status" value="1"/>
</dbReference>
<accession>A0A371XE45</accession>
<evidence type="ECO:0000259" key="1">
    <source>
        <dbReference type="Pfam" id="PF01575"/>
    </source>
</evidence>
<organism evidence="2 3">
    <name type="scientific">Mesorhizobium denitrificans</name>
    <dbReference type="NCBI Taxonomy" id="2294114"/>
    <lineage>
        <taxon>Bacteria</taxon>
        <taxon>Pseudomonadati</taxon>
        <taxon>Pseudomonadota</taxon>
        <taxon>Alphaproteobacteria</taxon>
        <taxon>Hyphomicrobiales</taxon>
        <taxon>Phyllobacteriaceae</taxon>
        <taxon>Mesorhizobium</taxon>
    </lineage>
</organism>
<dbReference type="EMBL" id="QURN01000007">
    <property type="protein sequence ID" value="RFC67488.1"/>
    <property type="molecule type" value="Genomic_DNA"/>
</dbReference>
<protein>
    <submittedName>
        <fullName evidence="2">MaoC family dehydratase</fullName>
    </submittedName>
</protein>
<reference evidence="3" key="1">
    <citation type="submission" date="2018-08" db="EMBL/GenBank/DDBJ databases">
        <authorList>
            <person name="Im W.T."/>
        </authorList>
    </citation>
    <scope>NUCLEOTIDE SEQUENCE [LARGE SCALE GENOMIC DNA]</scope>
    <source>
        <strain evidence="3">LA-28</strain>
    </source>
</reference>
<sequence>MSLDEFFQVGETVDLGSHHFDAESIVAFARKYDPQPFHLSEETAHGTVFGKLCASGWHTAAAWMKCNVRTGILKGAQAWDGDGPAPTVGASPGFRNLKWLKPVYAGETVTYTRKVLSQRALSSKPGYRLLTVFGEGHDSTGDKVLEFESSVIVKAD</sequence>
<proteinExistence type="predicted"/>
<name>A0A371XE45_9HYPH</name>
<feature type="domain" description="MaoC-like" evidence="1">
    <location>
        <begin position="9"/>
        <end position="117"/>
    </location>
</feature>
<evidence type="ECO:0000313" key="3">
    <source>
        <dbReference type="Proteomes" id="UP000262379"/>
    </source>
</evidence>
<evidence type="ECO:0000313" key="2">
    <source>
        <dbReference type="EMBL" id="RFC67488.1"/>
    </source>
</evidence>
<keyword evidence="3" id="KW-1185">Reference proteome</keyword>
<dbReference type="Pfam" id="PF01575">
    <property type="entry name" value="MaoC_dehydratas"/>
    <property type="match status" value="1"/>
</dbReference>
<dbReference type="InterPro" id="IPR002539">
    <property type="entry name" value="MaoC-like_dom"/>
</dbReference>
<dbReference type="Gene3D" id="3.10.129.10">
    <property type="entry name" value="Hotdog Thioesterase"/>
    <property type="match status" value="1"/>
</dbReference>
<dbReference type="AlphaFoldDB" id="A0A371XE45"/>
<comment type="caution">
    <text evidence="2">The sequence shown here is derived from an EMBL/GenBank/DDBJ whole genome shotgun (WGS) entry which is preliminary data.</text>
</comment>
<dbReference type="InterPro" id="IPR029069">
    <property type="entry name" value="HotDog_dom_sf"/>
</dbReference>
<dbReference type="Proteomes" id="UP000262379">
    <property type="component" value="Unassembled WGS sequence"/>
</dbReference>
<dbReference type="SUPFAM" id="SSF54637">
    <property type="entry name" value="Thioesterase/thiol ester dehydrase-isomerase"/>
    <property type="match status" value="1"/>
</dbReference>
<gene>
    <name evidence="2" type="ORF">DY251_10840</name>
</gene>
<dbReference type="RefSeq" id="WP_116623921.1">
    <property type="nucleotide sequence ID" value="NZ_QURN01000007.1"/>
</dbReference>